<accession>B0VJK5</accession>
<dbReference type="HOGENOM" id="CLU_2045549_0_0_0"/>
<organism evidence="1 2">
    <name type="scientific">Cloacimonas acidaminovorans (strain Evry)</name>
    <dbReference type="NCBI Taxonomy" id="459349"/>
    <lineage>
        <taxon>Bacteria</taxon>
        <taxon>Pseudomonadati</taxon>
        <taxon>Candidatus Cloacimonadota</taxon>
        <taxon>Candidatus Cloacimonadia</taxon>
        <taxon>Candidatus Cloacimonadales</taxon>
        <taxon>Candidatus Cloacimonadaceae</taxon>
        <taxon>Candidatus Cloacimonas</taxon>
    </lineage>
</organism>
<dbReference type="STRING" id="459349.CLOAM1863"/>
<evidence type="ECO:0000313" key="1">
    <source>
        <dbReference type="EMBL" id="CAO81690.1"/>
    </source>
</evidence>
<dbReference type="Proteomes" id="UP000002019">
    <property type="component" value="Chromosome"/>
</dbReference>
<gene>
    <name evidence="1" type="ordered locus">CLOAM1863</name>
</gene>
<proteinExistence type="predicted"/>
<reference evidence="1 2" key="1">
    <citation type="journal article" date="2008" name="J. Bacteriol.">
        <title>'Candidatus Cloacamonas acidaminovorans': genome sequence reconstruction provides a first glimpse of a new bacterial division.</title>
        <authorList>
            <person name="Pelletier E."/>
            <person name="Kreimeyer A."/>
            <person name="Bocs S."/>
            <person name="Rouy Z."/>
            <person name="Gyapay G."/>
            <person name="Chouari R."/>
            <person name="Riviere D."/>
            <person name="Ganesan A."/>
            <person name="Daegelen P."/>
            <person name="Sghir A."/>
            <person name="Cohen G.N."/>
            <person name="Medigue C."/>
            <person name="Weissenbach J."/>
            <person name="Le Paslier D."/>
        </authorList>
    </citation>
    <scope>NUCLEOTIDE SEQUENCE [LARGE SCALE GENOMIC DNA]</scope>
    <source>
        <strain evidence="2">Evry</strain>
    </source>
</reference>
<sequence length="120" mass="13749">MKVVSICLFLKVHLPNNAMRQISLFITHLLLRDGDMLNKSISFGTTTNTANQISYLDYTNSSFRFSGFFSYNQEIFLKLFTGSKQPQPNKKTLTAIEESKHPDNLPVFNTIDELLKNLEN</sequence>
<evidence type="ECO:0000313" key="2">
    <source>
        <dbReference type="Proteomes" id="UP000002019"/>
    </source>
</evidence>
<keyword evidence="2" id="KW-1185">Reference proteome</keyword>
<dbReference type="AlphaFoldDB" id="B0VJK5"/>
<name>B0VJK5_CLOAI</name>
<dbReference type="EMBL" id="CU466930">
    <property type="protein sequence ID" value="CAO81690.1"/>
    <property type="molecule type" value="Genomic_DNA"/>
</dbReference>
<dbReference type="KEGG" id="caci:CLOAM1863"/>
<protein>
    <submittedName>
        <fullName evidence="1">Uncharacterized protein</fullName>
    </submittedName>
</protein>